<accession>A0A1I0U6R1</accession>
<dbReference type="OrthoDB" id="797627at2"/>
<evidence type="ECO:0000313" key="2">
    <source>
        <dbReference type="EMBL" id="SFA59748.1"/>
    </source>
</evidence>
<feature type="signal peptide" evidence="1">
    <location>
        <begin position="1"/>
        <end position="18"/>
    </location>
</feature>
<feature type="chain" id="PRO_5011514887" evidence="1">
    <location>
        <begin position="19"/>
        <end position="218"/>
    </location>
</feature>
<dbReference type="STRING" id="332999.SAMN04488511_12342"/>
<evidence type="ECO:0000256" key="1">
    <source>
        <dbReference type="SAM" id="SignalP"/>
    </source>
</evidence>
<organism evidence="2 3">
    <name type="scientific">Pedobacter suwonensis</name>
    <dbReference type="NCBI Taxonomy" id="332999"/>
    <lineage>
        <taxon>Bacteria</taxon>
        <taxon>Pseudomonadati</taxon>
        <taxon>Bacteroidota</taxon>
        <taxon>Sphingobacteriia</taxon>
        <taxon>Sphingobacteriales</taxon>
        <taxon>Sphingobacteriaceae</taxon>
        <taxon>Pedobacter</taxon>
    </lineage>
</organism>
<protein>
    <submittedName>
        <fullName evidence="2">Uncharacterized protein</fullName>
    </submittedName>
</protein>
<dbReference type="EMBL" id="FOJM01000023">
    <property type="protein sequence ID" value="SFA59748.1"/>
    <property type="molecule type" value="Genomic_DNA"/>
</dbReference>
<proteinExistence type="predicted"/>
<keyword evidence="1" id="KW-0732">Signal</keyword>
<gene>
    <name evidence="2" type="ORF">SAMN04488511_12342</name>
</gene>
<dbReference type="RefSeq" id="WP_090987797.1">
    <property type="nucleotide sequence ID" value="NZ_FOJM01000023.1"/>
</dbReference>
<name>A0A1I0U6R1_9SPHI</name>
<keyword evidence="3" id="KW-1185">Reference proteome</keyword>
<evidence type="ECO:0000313" key="3">
    <source>
        <dbReference type="Proteomes" id="UP000198836"/>
    </source>
</evidence>
<dbReference type="Proteomes" id="UP000198836">
    <property type="component" value="Unassembled WGS sequence"/>
</dbReference>
<sequence>MKTLLSVLLYFISFTVVAQKTDSTHTHYRYVRGGFIEHSTELKSQRGIKNGIATILAGKKKFATGMYKNNERIGRWHFFCPLDTLQQIYNYSTKKLEYNAPIKEVTYEIDSLKDGDKVTYPAKIGGYLYGIYFLTKRFRIPNDLKYIRGSHQLNYIFTVSDSGQLLNYEVKIISPSFNKTEIINLAKFHPDDLAFVPAKVNGRAVKSKLIVNGDVTVD</sequence>
<reference evidence="3" key="1">
    <citation type="submission" date="2016-10" db="EMBL/GenBank/DDBJ databases">
        <authorList>
            <person name="Varghese N."/>
            <person name="Submissions S."/>
        </authorList>
    </citation>
    <scope>NUCLEOTIDE SEQUENCE [LARGE SCALE GENOMIC DNA]</scope>
    <source>
        <strain evidence="3">DSM 18130</strain>
    </source>
</reference>
<dbReference type="AlphaFoldDB" id="A0A1I0U6R1"/>